<dbReference type="SMART" id="SM00287">
    <property type="entry name" value="SH3b"/>
    <property type="match status" value="6"/>
</dbReference>
<evidence type="ECO:0000313" key="4">
    <source>
        <dbReference type="EMBL" id="WEK13791.1"/>
    </source>
</evidence>
<dbReference type="PROSITE" id="PS51781">
    <property type="entry name" value="SH3B"/>
    <property type="match status" value="2"/>
</dbReference>
<protein>
    <submittedName>
        <fullName evidence="4">SH3 domain-containing protein</fullName>
    </submittedName>
</protein>
<proteinExistence type="predicted"/>
<feature type="signal peptide" evidence="2">
    <location>
        <begin position="1"/>
        <end position="38"/>
    </location>
</feature>
<name>A0AAJ6B5G3_9MICO</name>
<sequence length="719" mass="74094">MSPRLEPRRAVSPTALVVAVLSLVAGMLVFAPPAPAQAATALPSTIQDGGFIISDAEFFDSDSMTATEIKSFLKARVTTCKATTGPACLKDFTTDLPAKKADSYCKAISAREDASAAAVIAAVAKACGINPKVILVMLQKEQGLVTSTAPSEWSYRAAMGQACPDTAPCDEAAAGFVNQVYKGARQMQVYTKNPTSFNYRAGQVNTIKWHPTSSCGSSKVFIKNQATANLYIYTPYRPNIAALAAGSGTGDGCSTYGNRNFYNYYVTWFAPGASSSTGTPAQVSACTAPASADITAGSGTATVTTATTGRKAPTTKCTSGTVSLAKGATVTVLGTYGAWLRVKSGSSTLWAAKSALKVASSGTPAGSSCAAPASSSITKASGKVVVATASLNARKAPSTACDTGRITVKLGAVYTRTATYDVWWRITVGSSSYWVHSAYVSLQSPSTTPVPTPKPTPTPTPTATAAPDATTMYARAATHLRAKASSSTYLSSVTTSTKVTVTATSGTWSQVKIGSTKGWIASSKLVAKKPAAVATTTMKTKTAVTSRVAASSSSTAVKKLAKGTQVTVVDGIGNWTAVKVGSATAWVPTSALTKMTPAARQTTTSLNVRSSASTSAKVITTLKKGTKVSVTATSGAWRKVSVSGKTGWVHGSYLTTVAPTKVVKTTTTSLNLRSSASTSAKIITVLKKGTKVTVTTSQGAWRKVTVGSRTGWVHSDYLK</sequence>
<dbReference type="InterPro" id="IPR003646">
    <property type="entry name" value="SH3-like_bac-type"/>
</dbReference>
<feature type="domain" description="SH3b" evidence="3">
    <location>
        <begin position="658"/>
        <end position="719"/>
    </location>
</feature>
<feature type="compositionally biased region" description="Pro residues" evidence="1">
    <location>
        <begin position="448"/>
        <end position="460"/>
    </location>
</feature>
<dbReference type="Proteomes" id="UP001213972">
    <property type="component" value="Chromosome"/>
</dbReference>
<evidence type="ECO:0000256" key="2">
    <source>
        <dbReference type="SAM" id="SignalP"/>
    </source>
</evidence>
<reference evidence="4" key="1">
    <citation type="submission" date="2023-03" db="EMBL/GenBank/DDBJ databases">
        <title>Andean soil-derived lignocellulolytic bacterial consortium as a source of novel taxa and putative plastic-active enzymes.</title>
        <authorList>
            <person name="Diaz-Garcia L."/>
            <person name="Chuvochina M."/>
            <person name="Feuerriegel G."/>
            <person name="Bunk B."/>
            <person name="Sproer C."/>
            <person name="Streit W.R."/>
            <person name="Rodriguez L.M."/>
            <person name="Overmann J."/>
            <person name="Jimenez D.J."/>
        </authorList>
    </citation>
    <scope>NUCLEOTIDE SEQUENCE</scope>
    <source>
        <strain evidence="4">MAG 4610</strain>
    </source>
</reference>
<dbReference type="Pfam" id="PF08239">
    <property type="entry name" value="SH3_3"/>
    <property type="match status" value="2"/>
</dbReference>
<dbReference type="InterPro" id="IPR052354">
    <property type="entry name" value="Cell_Wall_Dynamics_Protein"/>
</dbReference>
<dbReference type="PANTHER" id="PTHR34408:SF1">
    <property type="entry name" value="GLYCOSYL HYDROLASE FAMILY 19 DOMAIN-CONTAINING PROTEIN HI_1415"/>
    <property type="match status" value="1"/>
</dbReference>
<dbReference type="Gene3D" id="2.30.30.40">
    <property type="entry name" value="SH3 Domains"/>
    <property type="match status" value="6"/>
</dbReference>
<gene>
    <name evidence="4" type="ORF">P0Y48_00845</name>
</gene>
<dbReference type="EMBL" id="CP119321">
    <property type="protein sequence ID" value="WEK13791.1"/>
    <property type="molecule type" value="Genomic_DNA"/>
</dbReference>
<dbReference type="PANTHER" id="PTHR34408">
    <property type="entry name" value="FAMILY PROTEIN, PUTATIVE-RELATED"/>
    <property type="match status" value="1"/>
</dbReference>
<feature type="region of interest" description="Disordered" evidence="1">
    <location>
        <begin position="444"/>
        <end position="466"/>
    </location>
</feature>
<organism evidence="4 5">
    <name type="scientific">Candidatus Microbacterium phytovorans</name>
    <dbReference type="NCBI Taxonomy" id="3121374"/>
    <lineage>
        <taxon>Bacteria</taxon>
        <taxon>Bacillati</taxon>
        <taxon>Actinomycetota</taxon>
        <taxon>Actinomycetes</taxon>
        <taxon>Micrococcales</taxon>
        <taxon>Microbacteriaceae</taxon>
        <taxon>Microbacterium</taxon>
    </lineage>
</organism>
<accession>A0AAJ6B5G3</accession>
<dbReference type="AlphaFoldDB" id="A0AAJ6B5G3"/>
<evidence type="ECO:0000256" key="1">
    <source>
        <dbReference type="SAM" id="MobiDB-lite"/>
    </source>
</evidence>
<feature type="domain" description="SH3b" evidence="3">
    <location>
        <begin position="596"/>
        <end position="657"/>
    </location>
</feature>
<feature type="chain" id="PRO_5042491280" evidence="2">
    <location>
        <begin position="39"/>
        <end position="719"/>
    </location>
</feature>
<evidence type="ECO:0000259" key="3">
    <source>
        <dbReference type="PROSITE" id="PS51781"/>
    </source>
</evidence>
<keyword evidence="2" id="KW-0732">Signal</keyword>
<evidence type="ECO:0000313" key="5">
    <source>
        <dbReference type="Proteomes" id="UP001213972"/>
    </source>
</evidence>